<keyword evidence="2" id="KW-1185">Reference proteome</keyword>
<evidence type="ECO:0000313" key="2">
    <source>
        <dbReference type="Proteomes" id="UP000798662"/>
    </source>
</evidence>
<organism evidence="1 2">
    <name type="scientific">Pyropia yezoensis</name>
    <name type="common">Susabi-nori</name>
    <name type="synonym">Porphyra yezoensis</name>
    <dbReference type="NCBI Taxonomy" id="2788"/>
    <lineage>
        <taxon>Eukaryota</taxon>
        <taxon>Rhodophyta</taxon>
        <taxon>Bangiophyceae</taxon>
        <taxon>Bangiales</taxon>
        <taxon>Bangiaceae</taxon>
        <taxon>Pyropia</taxon>
    </lineage>
</organism>
<accession>A0ACC3C7T6</accession>
<sequence length="423" mass="43777">MASRITVEALRVLLRSRGLPSRGRKADLLQRCRVNGVALTPPPEVAAPVPSPTSPLTPALAVPAELSGAIAERDGGAGAGDPRPVHVSPVQSAVAGAGSGAAATAPPPAGPIERAAAPGGVSGAAASAGTPFMTPHDGGRAPTFSKHERARLAHILCMAEVGTGVVASQGGMTRQQQDARQSRTAVWVVVVAPAFNGSDIFDIPAECADGGINPNEHPYQRTGEILKAKWTELSAFSWRTHMNFSCSGQNDPSLWASFSKGDTLLDYGFFCLFKNNAIVMDLVCPEVGPAGVEGDLPPLANHSTRALQSNRVMHRRDTHHTPFEAFAANAAKMAAAVCVDSSSRELANMSETLKNLRAAGADARFTVAVELKLEQLLMPPAGAPMTSGNNGASGTAAEALPRPVPRDDDAALDAGGVKAESFL</sequence>
<comment type="caution">
    <text evidence="1">The sequence shown here is derived from an EMBL/GenBank/DDBJ whole genome shotgun (WGS) entry which is preliminary data.</text>
</comment>
<name>A0ACC3C7T6_PYRYE</name>
<evidence type="ECO:0000313" key="1">
    <source>
        <dbReference type="EMBL" id="KAK1866019.1"/>
    </source>
</evidence>
<protein>
    <submittedName>
        <fullName evidence="1">Uncharacterized protein</fullName>
    </submittedName>
</protein>
<dbReference type="Proteomes" id="UP000798662">
    <property type="component" value="Chromosome 2"/>
</dbReference>
<dbReference type="EMBL" id="CM020619">
    <property type="protein sequence ID" value="KAK1866019.1"/>
    <property type="molecule type" value="Genomic_DNA"/>
</dbReference>
<gene>
    <name evidence="1" type="ORF">I4F81_008539</name>
</gene>
<reference evidence="1" key="1">
    <citation type="submission" date="2019-11" db="EMBL/GenBank/DDBJ databases">
        <title>Nori genome reveals adaptations in red seaweeds to the harsh intertidal environment.</title>
        <authorList>
            <person name="Wang D."/>
            <person name="Mao Y."/>
        </authorList>
    </citation>
    <scope>NUCLEOTIDE SEQUENCE</scope>
    <source>
        <tissue evidence="1">Gametophyte</tissue>
    </source>
</reference>
<proteinExistence type="predicted"/>